<proteinExistence type="predicted"/>
<keyword evidence="2" id="KW-0812">Transmembrane</keyword>
<keyword evidence="5" id="KW-1185">Reference proteome</keyword>
<feature type="transmembrane region" description="Helical" evidence="2">
    <location>
        <begin position="266"/>
        <end position="290"/>
    </location>
</feature>
<comment type="caution">
    <text evidence="4">The sequence shown here is derived from an EMBL/GenBank/DDBJ whole genome shotgun (WGS) entry which is preliminary data.</text>
</comment>
<accession>A0ABN9WX59</accession>
<feature type="transmembrane region" description="Helical" evidence="2">
    <location>
        <begin position="120"/>
        <end position="140"/>
    </location>
</feature>
<feature type="transmembrane region" description="Helical" evidence="2">
    <location>
        <begin position="152"/>
        <end position="173"/>
    </location>
</feature>
<dbReference type="EMBL" id="CAUYUJ010019483">
    <property type="protein sequence ID" value="CAK0891487.1"/>
    <property type="molecule type" value="Genomic_DNA"/>
</dbReference>
<feature type="compositionally biased region" description="Low complexity" evidence="1">
    <location>
        <begin position="37"/>
        <end position="58"/>
    </location>
</feature>
<evidence type="ECO:0000256" key="3">
    <source>
        <dbReference type="SAM" id="SignalP"/>
    </source>
</evidence>
<protein>
    <submittedName>
        <fullName evidence="4">Uncharacterized protein</fullName>
    </submittedName>
</protein>
<keyword evidence="2" id="KW-0472">Membrane</keyword>
<keyword evidence="3" id="KW-0732">Signal</keyword>
<organism evidence="4 5">
    <name type="scientific">Prorocentrum cordatum</name>
    <dbReference type="NCBI Taxonomy" id="2364126"/>
    <lineage>
        <taxon>Eukaryota</taxon>
        <taxon>Sar</taxon>
        <taxon>Alveolata</taxon>
        <taxon>Dinophyceae</taxon>
        <taxon>Prorocentrales</taxon>
        <taxon>Prorocentraceae</taxon>
        <taxon>Prorocentrum</taxon>
    </lineage>
</organism>
<feature type="signal peptide" evidence="3">
    <location>
        <begin position="1"/>
        <end position="21"/>
    </location>
</feature>
<sequence>MTVFAWFAGLCSCLAPPGGDAEPEAAEAAGEGGGLAPSGTCAEAPGTAAAARAQTPAQEDGDSDDEGAHGGACRGAAGWLALSGLALLAIGGPAAAHLATARPCWSAGNISGREEWATFWPGYAVLAPASLATAAWTVAVRRRARPVPLHQWTLRFGACAAVHGAAYVGIPLLDAGCHGGAAGTAWQVACLMVASAAYSGTVVVPYHVLALKLGALGAGRLAWVSRAAAGAAAAAGVAVVMSWSALAALGHPGVDEGPVPLALNGVLVATLLVGLLGITVVAYSGVRGLLLAARSARGGPAEAARAARWVRWTAALVAASLLLSCVEAVFVSARGFTSYIGDWSHARTWATAINNVSNCLQVALLSGLAGTGSLRRVVLDAFESINTYTAEELQDRYEQFLLYLDDAQVKWIRCGFLRQIAARGCTMVRCQEVPPTEAVIGQIGFPMERDAPKHRFVVSHPWLSEKHPDLAGVTLRRLVEQLDISGADDGDAVFIDFMSLPQHDMQNLELQQLERDMRWPNPGEHAAVRTEAEEDLFKTALSGMELLFSVSNVLVLVLPMDDYVERGKEYITRSWCFLELCLAVSFHNIANAAIHEQARKAVLRVKYLRGHTVEGFRAGLKRTRFTKKGDGGVVLELFERTVSKRVRRATRAPSPNRLLFLGSL</sequence>
<dbReference type="Proteomes" id="UP001189429">
    <property type="component" value="Unassembled WGS sequence"/>
</dbReference>
<feature type="transmembrane region" description="Helical" evidence="2">
    <location>
        <begin position="310"/>
        <end position="331"/>
    </location>
</feature>
<name>A0ABN9WX59_9DINO</name>
<evidence type="ECO:0000313" key="5">
    <source>
        <dbReference type="Proteomes" id="UP001189429"/>
    </source>
</evidence>
<evidence type="ECO:0000256" key="1">
    <source>
        <dbReference type="SAM" id="MobiDB-lite"/>
    </source>
</evidence>
<evidence type="ECO:0000256" key="2">
    <source>
        <dbReference type="SAM" id="Phobius"/>
    </source>
</evidence>
<feature type="transmembrane region" description="Helical" evidence="2">
    <location>
        <begin position="185"/>
        <end position="209"/>
    </location>
</feature>
<evidence type="ECO:0000313" key="4">
    <source>
        <dbReference type="EMBL" id="CAK0891487.1"/>
    </source>
</evidence>
<feature type="chain" id="PRO_5046340332" evidence="3">
    <location>
        <begin position="22"/>
        <end position="664"/>
    </location>
</feature>
<feature type="transmembrane region" description="Helical" evidence="2">
    <location>
        <begin position="221"/>
        <end position="246"/>
    </location>
</feature>
<gene>
    <name evidence="4" type="ORF">PCOR1329_LOCUS71431</name>
</gene>
<feature type="region of interest" description="Disordered" evidence="1">
    <location>
        <begin position="20"/>
        <end position="69"/>
    </location>
</feature>
<reference evidence="4" key="1">
    <citation type="submission" date="2023-10" db="EMBL/GenBank/DDBJ databases">
        <authorList>
            <person name="Chen Y."/>
            <person name="Shah S."/>
            <person name="Dougan E. K."/>
            <person name="Thang M."/>
            <person name="Chan C."/>
        </authorList>
    </citation>
    <scope>NUCLEOTIDE SEQUENCE [LARGE SCALE GENOMIC DNA]</scope>
</reference>
<keyword evidence="2" id="KW-1133">Transmembrane helix</keyword>